<evidence type="ECO:0000259" key="1">
    <source>
        <dbReference type="Pfam" id="PF01569"/>
    </source>
</evidence>
<dbReference type="Proteomes" id="UP000295689">
    <property type="component" value="Unassembled WGS sequence"/>
</dbReference>
<dbReference type="InterPro" id="IPR036938">
    <property type="entry name" value="PAP2/HPO_sf"/>
</dbReference>
<dbReference type="Pfam" id="PF01569">
    <property type="entry name" value="PAP2"/>
    <property type="match status" value="1"/>
</dbReference>
<dbReference type="Gene3D" id="1.10.606.20">
    <property type="match status" value="1"/>
</dbReference>
<dbReference type="PANTHER" id="PTHR34599:SF1">
    <property type="entry name" value="PHOSPHATIDIC ACID PHOSPHATASE TYPE 2_HALOPEROXIDASE DOMAIN-CONTAINING PROTEIN"/>
    <property type="match status" value="1"/>
</dbReference>
<feature type="domain" description="Phosphatidic acid phosphatase type 2/haloperoxidase" evidence="1">
    <location>
        <begin position="127"/>
        <end position="228"/>
    </location>
</feature>
<gene>
    <name evidence="2" type="ORF">EV146_10487</name>
</gene>
<dbReference type="AlphaFoldDB" id="A0A4V2RDS7"/>
<evidence type="ECO:0000313" key="3">
    <source>
        <dbReference type="Proteomes" id="UP000295689"/>
    </source>
</evidence>
<comment type="caution">
    <text evidence="2">The sequence shown here is derived from an EMBL/GenBank/DDBJ whole genome shotgun (WGS) entry which is preliminary data.</text>
</comment>
<dbReference type="CDD" id="cd03398">
    <property type="entry name" value="PAP2_haloperoxidase"/>
    <property type="match status" value="1"/>
</dbReference>
<dbReference type="EMBL" id="SLVV01000004">
    <property type="protein sequence ID" value="TCN25980.1"/>
    <property type="molecule type" value="Genomic_DNA"/>
</dbReference>
<accession>A0A4V2RDS7</accession>
<keyword evidence="3" id="KW-1185">Reference proteome</keyword>
<sequence>MRTFYRKWSEHPYENGEIPPPGHWQAGYWPMIFIKRGATRFLDPWGRPIDWLIKHPYGINWGRELQIVQRTLTTLTPEQIRIAKYWGTGELITKISSIILRFADIYRIGSPQLARILGYFHAAMNDVFVVTWYMKYMWDVARPNQYGLILPAVLATPLFPSYPSAHASVSGCAEVVLSYFFPQESPRIRSLLAQSTMSRLYAGVHFNADNEEGVVLGRQIGEIVVRVLRSRG</sequence>
<name>A0A4V2RDS7_9BACI</name>
<reference evidence="2 3" key="1">
    <citation type="journal article" date="2015" name="Stand. Genomic Sci.">
        <title>Genomic Encyclopedia of Bacterial and Archaeal Type Strains, Phase III: the genomes of soil and plant-associated and newly described type strains.</title>
        <authorList>
            <person name="Whitman W.B."/>
            <person name="Woyke T."/>
            <person name="Klenk H.P."/>
            <person name="Zhou Y."/>
            <person name="Lilburn T.G."/>
            <person name="Beck B.J."/>
            <person name="De Vos P."/>
            <person name="Vandamme P."/>
            <person name="Eisen J.A."/>
            <person name="Garrity G."/>
            <person name="Hugenholtz P."/>
            <person name="Kyrpides N.C."/>
        </authorList>
    </citation>
    <scope>NUCLEOTIDE SEQUENCE [LARGE SCALE GENOMIC DNA]</scope>
    <source>
        <strain evidence="2 3">CV53</strain>
    </source>
</reference>
<dbReference type="RefSeq" id="WP_132003990.1">
    <property type="nucleotide sequence ID" value="NZ_JABUHM010000009.1"/>
</dbReference>
<organism evidence="2 3">
    <name type="scientific">Mesobacillus foraminis</name>
    <dbReference type="NCBI Taxonomy" id="279826"/>
    <lineage>
        <taxon>Bacteria</taxon>
        <taxon>Bacillati</taxon>
        <taxon>Bacillota</taxon>
        <taxon>Bacilli</taxon>
        <taxon>Bacillales</taxon>
        <taxon>Bacillaceae</taxon>
        <taxon>Mesobacillus</taxon>
    </lineage>
</organism>
<evidence type="ECO:0000313" key="2">
    <source>
        <dbReference type="EMBL" id="TCN25980.1"/>
    </source>
</evidence>
<dbReference type="InterPro" id="IPR000326">
    <property type="entry name" value="PAP2/HPO"/>
</dbReference>
<dbReference type="InterPro" id="IPR052559">
    <property type="entry name" value="V-haloperoxidase"/>
</dbReference>
<dbReference type="PANTHER" id="PTHR34599">
    <property type="entry name" value="PEROXIDASE-RELATED"/>
    <property type="match status" value="1"/>
</dbReference>
<dbReference type="SUPFAM" id="SSF48317">
    <property type="entry name" value="Acid phosphatase/Vanadium-dependent haloperoxidase"/>
    <property type="match status" value="1"/>
</dbReference>
<protein>
    <submittedName>
        <fullName evidence="2">PAP2 superfamily protein</fullName>
    </submittedName>
</protein>
<proteinExistence type="predicted"/>